<dbReference type="EMBL" id="DXFW01000009">
    <property type="protein sequence ID" value="HIX05159.1"/>
    <property type="molecule type" value="Genomic_DNA"/>
</dbReference>
<evidence type="ECO:0000256" key="3">
    <source>
        <dbReference type="ARBA" id="ARBA00022448"/>
    </source>
</evidence>
<keyword evidence="8 9" id="KW-0472">Membrane</keyword>
<dbReference type="GO" id="GO:0009306">
    <property type="term" value="P:protein secretion"/>
    <property type="evidence" value="ECO:0007669"/>
    <property type="project" value="UniProtKB-UniRule"/>
</dbReference>
<comment type="similarity">
    <text evidence="2 9">Belongs to the SecG family.</text>
</comment>
<evidence type="ECO:0000256" key="1">
    <source>
        <dbReference type="ARBA" id="ARBA00004141"/>
    </source>
</evidence>
<keyword evidence="6 9" id="KW-1133">Transmembrane helix</keyword>
<evidence type="ECO:0000256" key="4">
    <source>
        <dbReference type="ARBA" id="ARBA00022692"/>
    </source>
</evidence>
<dbReference type="InterPro" id="IPR004692">
    <property type="entry name" value="SecG"/>
</dbReference>
<reference evidence="10" key="2">
    <citation type="submission" date="2021-04" db="EMBL/GenBank/DDBJ databases">
        <authorList>
            <person name="Gilroy R."/>
        </authorList>
    </citation>
    <scope>NUCLEOTIDE SEQUENCE</scope>
    <source>
        <strain evidence="10">2239</strain>
    </source>
</reference>
<feature type="transmembrane region" description="Helical" evidence="9">
    <location>
        <begin position="59"/>
        <end position="80"/>
    </location>
</feature>
<reference evidence="10" key="1">
    <citation type="journal article" date="2021" name="PeerJ">
        <title>Extensive microbial diversity within the chicken gut microbiome revealed by metagenomics and culture.</title>
        <authorList>
            <person name="Gilroy R."/>
            <person name="Ravi A."/>
            <person name="Getino M."/>
            <person name="Pursley I."/>
            <person name="Horton D.L."/>
            <person name="Alikhan N.F."/>
            <person name="Baker D."/>
            <person name="Gharbi K."/>
            <person name="Hall N."/>
            <person name="Watson M."/>
            <person name="Adriaenssens E.M."/>
            <person name="Foster-Nyarko E."/>
            <person name="Jarju S."/>
            <person name="Secka A."/>
            <person name="Antonio M."/>
            <person name="Oren A."/>
            <person name="Chaudhuri R.R."/>
            <person name="La Ragione R."/>
            <person name="Hildebrand F."/>
            <person name="Pallen M.J."/>
        </authorList>
    </citation>
    <scope>NUCLEOTIDE SEQUENCE</scope>
    <source>
        <strain evidence="10">2239</strain>
    </source>
</reference>
<evidence type="ECO:0000256" key="8">
    <source>
        <dbReference type="ARBA" id="ARBA00023136"/>
    </source>
</evidence>
<keyword evidence="9" id="KW-1003">Cell membrane</keyword>
<evidence type="ECO:0000313" key="11">
    <source>
        <dbReference type="Proteomes" id="UP000824193"/>
    </source>
</evidence>
<sequence length="81" mass="8548">MSIIEIVCGVVLMLVAVAIIYLTLAQESKGKGLSGAIMGEGGMMEAGRTRRKDVKLAKATRILGVVFLVVILLVSVVSVME</sequence>
<organism evidence="10 11">
    <name type="scientific">Candidatus Allofournierella pullicola</name>
    <dbReference type="NCBI Taxonomy" id="2838596"/>
    <lineage>
        <taxon>Bacteria</taxon>
        <taxon>Bacillati</taxon>
        <taxon>Bacillota</taxon>
        <taxon>Clostridia</taxon>
        <taxon>Eubacteriales</taxon>
        <taxon>Oscillospiraceae</taxon>
        <taxon>Allofournierella</taxon>
    </lineage>
</organism>
<keyword evidence="7 9" id="KW-0811">Translocation</keyword>
<comment type="caution">
    <text evidence="10">The sequence shown here is derived from an EMBL/GenBank/DDBJ whole genome shotgun (WGS) entry which is preliminary data.</text>
</comment>
<dbReference type="GO" id="GO:0005886">
    <property type="term" value="C:plasma membrane"/>
    <property type="evidence" value="ECO:0007669"/>
    <property type="project" value="UniProtKB-SubCell"/>
</dbReference>
<protein>
    <recommendedName>
        <fullName evidence="9">Protein-export membrane protein SecG</fullName>
    </recommendedName>
</protein>
<comment type="subcellular location">
    <subcellularLocation>
        <location evidence="9">Cell membrane</location>
        <topology evidence="9">Multi-pass membrane protein</topology>
    </subcellularLocation>
    <subcellularLocation>
        <location evidence="1">Membrane</location>
        <topology evidence="1">Multi-pass membrane protein</topology>
    </subcellularLocation>
</comment>
<evidence type="ECO:0000256" key="5">
    <source>
        <dbReference type="ARBA" id="ARBA00022927"/>
    </source>
</evidence>
<dbReference type="Proteomes" id="UP000824193">
    <property type="component" value="Unassembled WGS sequence"/>
</dbReference>
<dbReference type="PRINTS" id="PR01651">
    <property type="entry name" value="SECGEXPORT"/>
</dbReference>
<keyword evidence="5 9" id="KW-0653">Protein transport</keyword>
<proteinExistence type="inferred from homology"/>
<comment type="function">
    <text evidence="9">Involved in protein export. Participates in an early event of protein translocation.</text>
</comment>
<dbReference type="GO" id="GO:0015450">
    <property type="term" value="F:protein-transporting ATPase activity"/>
    <property type="evidence" value="ECO:0007669"/>
    <property type="project" value="UniProtKB-UniRule"/>
</dbReference>
<name>A0A9D1V3P9_9FIRM</name>
<evidence type="ECO:0000256" key="9">
    <source>
        <dbReference type="RuleBase" id="RU365087"/>
    </source>
</evidence>
<keyword evidence="4 9" id="KW-0812">Transmembrane</keyword>
<gene>
    <name evidence="10" type="primary">secG</name>
    <name evidence="10" type="ORF">H9865_03470</name>
</gene>
<feature type="transmembrane region" description="Helical" evidence="9">
    <location>
        <begin position="6"/>
        <end position="24"/>
    </location>
</feature>
<accession>A0A9D1V3P9</accession>
<dbReference type="AlphaFoldDB" id="A0A9D1V3P9"/>
<keyword evidence="3 9" id="KW-0813">Transport</keyword>
<evidence type="ECO:0000256" key="2">
    <source>
        <dbReference type="ARBA" id="ARBA00008445"/>
    </source>
</evidence>
<dbReference type="NCBIfam" id="TIGR00810">
    <property type="entry name" value="secG"/>
    <property type="match status" value="1"/>
</dbReference>
<dbReference type="Pfam" id="PF03840">
    <property type="entry name" value="SecG"/>
    <property type="match status" value="1"/>
</dbReference>
<evidence type="ECO:0000313" key="10">
    <source>
        <dbReference type="EMBL" id="HIX05159.1"/>
    </source>
</evidence>
<evidence type="ECO:0000256" key="6">
    <source>
        <dbReference type="ARBA" id="ARBA00022989"/>
    </source>
</evidence>
<evidence type="ECO:0000256" key="7">
    <source>
        <dbReference type="ARBA" id="ARBA00023010"/>
    </source>
</evidence>